<dbReference type="EMBL" id="FXAY01000001">
    <property type="protein sequence ID" value="SMG08322.1"/>
    <property type="molecule type" value="Genomic_DNA"/>
</dbReference>
<dbReference type="PROSITE" id="PS50995">
    <property type="entry name" value="HTH_MARR_2"/>
    <property type="match status" value="1"/>
</dbReference>
<dbReference type="GO" id="GO:0003677">
    <property type="term" value="F:DNA binding"/>
    <property type="evidence" value="ECO:0007669"/>
    <property type="project" value="UniProtKB-KW"/>
</dbReference>
<evidence type="ECO:0000313" key="5">
    <source>
        <dbReference type="EMBL" id="SMG08322.1"/>
    </source>
</evidence>
<dbReference type="SUPFAM" id="SSF46785">
    <property type="entry name" value="Winged helix' DNA-binding domain"/>
    <property type="match status" value="1"/>
</dbReference>
<protein>
    <submittedName>
        <fullName evidence="5">DNA-binding transcriptional regulator, MarR family</fullName>
    </submittedName>
</protein>
<dbReference type="Gene3D" id="1.10.10.10">
    <property type="entry name" value="Winged helix-like DNA-binding domain superfamily/Winged helix DNA-binding domain"/>
    <property type="match status" value="1"/>
</dbReference>
<keyword evidence="3" id="KW-0804">Transcription</keyword>
<dbReference type="RefSeq" id="WP_085481954.1">
    <property type="nucleotide sequence ID" value="NZ_FXAY01000001.1"/>
</dbReference>
<keyword evidence="1" id="KW-0805">Transcription regulation</keyword>
<evidence type="ECO:0000256" key="2">
    <source>
        <dbReference type="ARBA" id="ARBA00023125"/>
    </source>
</evidence>
<dbReference type="PROSITE" id="PS01117">
    <property type="entry name" value="HTH_MARR_1"/>
    <property type="match status" value="1"/>
</dbReference>
<dbReference type="STRING" id="150121.SAMN06296010_0112"/>
<dbReference type="InterPro" id="IPR036390">
    <property type="entry name" value="WH_DNA-bd_sf"/>
</dbReference>
<dbReference type="SMART" id="SM00347">
    <property type="entry name" value="HTH_MARR"/>
    <property type="match status" value="1"/>
</dbReference>
<dbReference type="Proteomes" id="UP000193244">
    <property type="component" value="Unassembled WGS sequence"/>
</dbReference>
<proteinExistence type="predicted"/>
<reference evidence="6" key="1">
    <citation type="submission" date="2017-04" db="EMBL/GenBank/DDBJ databases">
        <authorList>
            <person name="Varghese N."/>
            <person name="Submissions S."/>
        </authorList>
    </citation>
    <scope>NUCLEOTIDE SEQUENCE [LARGE SCALE GENOMIC DNA]</scope>
    <source>
        <strain evidence="6">VKM Ac-2510</strain>
    </source>
</reference>
<dbReference type="InterPro" id="IPR036388">
    <property type="entry name" value="WH-like_DNA-bd_sf"/>
</dbReference>
<gene>
    <name evidence="5" type="ORF">SAMN06296010_0112</name>
</gene>
<feature type="domain" description="HTH marR-type" evidence="4">
    <location>
        <begin position="7"/>
        <end position="142"/>
    </location>
</feature>
<keyword evidence="2 5" id="KW-0238">DNA-binding</keyword>
<keyword evidence="6" id="KW-1185">Reference proteome</keyword>
<evidence type="ECO:0000256" key="3">
    <source>
        <dbReference type="ARBA" id="ARBA00023163"/>
    </source>
</evidence>
<dbReference type="InterPro" id="IPR023187">
    <property type="entry name" value="Tscrpt_reg_MarR-type_CS"/>
</dbReference>
<evidence type="ECO:0000259" key="4">
    <source>
        <dbReference type="PROSITE" id="PS50995"/>
    </source>
</evidence>
<sequence>MTPPLSLPALSSELRGVTMHLSRRLRNERADIDLSDSQFSVLAYLVRTGAHTPNELSVWEHVTPPSMNRTINALEAAGLVARTPDASDGRKVFVTATENGCGVVKETRRRRDAWLHSRLSALTPDERRTLEEATVLLRKIVAP</sequence>
<dbReference type="InterPro" id="IPR000835">
    <property type="entry name" value="HTH_MarR-typ"/>
</dbReference>
<dbReference type="PANTHER" id="PTHR39515:SF2">
    <property type="entry name" value="HTH-TYPE TRANSCRIPTIONAL REGULATOR RV0880"/>
    <property type="match status" value="1"/>
</dbReference>
<dbReference type="InterPro" id="IPR052526">
    <property type="entry name" value="HTH-type_Bedaq_tolerance"/>
</dbReference>
<organism evidence="5 6">
    <name type="scientific">Agreia pratensis</name>
    <dbReference type="NCBI Taxonomy" id="150121"/>
    <lineage>
        <taxon>Bacteria</taxon>
        <taxon>Bacillati</taxon>
        <taxon>Actinomycetota</taxon>
        <taxon>Actinomycetes</taxon>
        <taxon>Micrococcales</taxon>
        <taxon>Microbacteriaceae</taxon>
        <taxon>Agreia</taxon>
    </lineage>
</organism>
<evidence type="ECO:0000313" key="6">
    <source>
        <dbReference type="Proteomes" id="UP000193244"/>
    </source>
</evidence>
<accession>A0A1X7I1T6</accession>
<dbReference type="Pfam" id="PF12802">
    <property type="entry name" value="MarR_2"/>
    <property type="match status" value="1"/>
</dbReference>
<dbReference type="OrthoDB" id="9804055at2"/>
<dbReference type="AlphaFoldDB" id="A0A1X7I1T6"/>
<evidence type="ECO:0000256" key="1">
    <source>
        <dbReference type="ARBA" id="ARBA00023015"/>
    </source>
</evidence>
<name>A0A1X7I1T6_9MICO</name>
<dbReference type="PANTHER" id="PTHR39515">
    <property type="entry name" value="CONSERVED PROTEIN"/>
    <property type="match status" value="1"/>
</dbReference>
<dbReference type="GO" id="GO:0003700">
    <property type="term" value="F:DNA-binding transcription factor activity"/>
    <property type="evidence" value="ECO:0007669"/>
    <property type="project" value="InterPro"/>
</dbReference>